<dbReference type="InterPro" id="IPR039434">
    <property type="entry name" value="NSs-like"/>
</dbReference>
<organism evidence="1 2">
    <name type="scientific">Aguacate virus</name>
    <dbReference type="NCBI Taxonomy" id="1006583"/>
    <lineage>
        <taxon>Viruses</taxon>
        <taxon>Riboviria</taxon>
        <taxon>Orthornavirae</taxon>
        <taxon>Negarnaviricota</taxon>
        <taxon>Polyploviricotina</taxon>
        <taxon>Bunyaviricetes</taxon>
        <taxon>Hareavirales</taxon>
        <taxon>Phenuiviridae</taxon>
        <taxon>Phlebovirus</taxon>
        <taxon>Phlebovirus aguacateense</taxon>
    </lineage>
</organism>
<accession>F4ZCK2</accession>
<dbReference type="GeneID" id="10498577"/>
<evidence type="ECO:0000313" key="1">
    <source>
        <dbReference type="EMBL" id="AEB70970.1"/>
    </source>
</evidence>
<protein>
    <submittedName>
        <fullName evidence="1">Nonstructural protein</fullName>
    </submittedName>
</protein>
<name>F4ZCK2_9VIRU</name>
<gene>
    <name evidence="1" type="primary">NS</name>
</gene>
<keyword evidence="2" id="KW-1185">Reference proteome</keyword>
<dbReference type="KEGG" id="vg:10498577"/>
<sequence>MTSYLFDTPVIVRPNGYFDREVYVTYMAHNKYCEHPVSVHNCMEIPVKNFGVSLLHKESLSDFYILGLLPFRWGDRMGNSRVTRESFPFMKDLLKDINDMHDSEFFRSFLPNVKKALSWPLGYPTLEFIRMTRSDLDLPHFKEISANATLIMQMGQPALDLDQGFVNAHKRIVMESITRGFGHKDFPGKNIIFEVASLQCVRLLNAVPADLLYCQVPNSLTSTVMKHRSILEDHPQQPLGNQKWTPDPDSWLLDDQAATLHEEFALILSESEDDED</sequence>
<reference evidence="1 2" key="1">
    <citation type="journal article" date="2011" name="J. Gen. Virol.">
        <title>Aguacate virus, a new antigenic complex of the genus Phlebovirus (family Bunyaviridae).</title>
        <authorList>
            <person name="Palacios G."/>
            <person name="Travassos da Rosa A."/>
            <person name="Savji N."/>
            <person name="Sze W."/>
            <person name="Wick I."/>
            <person name="Guzman H."/>
            <person name="Hutchison S."/>
            <person name="Tesh R."/>
            <person name="Lipkin W.I."/>
        </authorList>
    </citation>
    <scope>NUCLEOTIDE SEQUENCE [LARGE SCALE GENOMIC DNA]</scope>
    <source>
        <strain evidence="1 2">VP-175A</strain>
    </source>
</reference>
<dbReference type="Proteomes" id="UP000203173">
    <property type="component" value="Genome"/>
</dbReference>
<proteinExistence type="predicted"/>
<dbReference type="Pfam" id="PF11073">
    <property type="entry name" value="NSs"/>
    <property type="match status" value="1"/>
</dbReference>
<evidence type="ECO:0000313" key="2">
    <source>
        <dbReference type="Proteomes" id="UP000203173"/>
    </source>
</evidence>
<dbReference type="RefSeq" id="YP_004414704.1">
    <property type="nucleotide sequence ID" value="NC_015452.1"/>
</dbReference>
<dbReference type="EMBL" id="HM566139">
    <property type="protein sequence ID" value="AEB70970.1"/>
    <property type="molecule type" value="Genomic_RNA"/>
</dbReference>
<dbReference type="OrthoDB" id="23063at10239"/>